<reference evidence="8" key="1">
    <citation type="submission" date="2022-08" db="EMBL/GenBank/DDBJ databases">
        <title>The genomic sequence of strain Paenibacillus sp. SCIV0701.</title>
        <authorList>
            <person name="Zhao H."/>
        </authorList>
    </citation>
    <scope>NUCLEOTIDE SEQUENCE</scope>
    <source>
        <strain evidence="8">SCIV0701</strain>
    </source>
</reference>
<dbReference type="Pfam" id="PF04542">
    <property type="entry name" value="Sigma70_r2"/>
    <property type="match status" value="1"/>
</dbReference>
<proteinExistence type="inferred from homology"/>
<dbReference type="RefSeq" id="WP_257448603.1">
    <property type="nucleotide sequence ID" value="NZ_JANIPJ010000013.1"/>
</dbReference>
<protein>
    <submittedName>
        <fullName evidence="8">RNA polymerase sigma factor</fullName>
    </submittedName>
</protein>
<evidence type="ECO:0000259" key="7">
    <source>
        <dbReference type="Pfam" id="PF08281"/>
    </source>
</evidence>
<dbReference type="GO" id="GO:0016987">
    <property type="term" value="F:sigma factor activity"/>
    <property type="evidence" value="ECO:0007669"/>
    <property type="project" value="UniProtKB-KW"/>
</dbReference>
<dbReference type="PANTHER" id="PTHR43133">
    <property type="entry name" value="RNA POLYMERASE ECF-TYPE SIGMA FACTO"/>
    <property type="match status" value="1"/>
</dbReference>
<dbReference type="Gene3D" id="1.10.1740.10">
    <property type="match status" value="1"/>
</dbReference>
<dbReference type="AlphaFoldDB" id="A0A9X2MSS3"/>
<sequence length="194" mass="22554">MDVNGPLDPLSREQIEEFVKDVQAGHVEPYRAIVQHYQRRLHIYCYYMLGNQAESEDAVQEVFLKAYRGIGKYRPTVSFTAWLYKIAQRHCLNVLRQNSGQQRLVSLLKLQWPSPPPPRMVESANRLLNGLSAEERQLVILRVIEEYSFLEIEEITGVGAATLRKKFERIRKKLNQKPNREVIIGDGKKVYSEL</sequence>
<comment type="similarity">
    <text evidence="1">Belongs to the sigma-70 factor family. ECF subfamily.</text>
</comment>
<evidence type="ECO:0000256" key="1">
    <source>
        <dbReference type="ARBA" id="ARBA00010641"/>
    </source>
</evidence>
<dbReference type="InterPro" id="IPR014284">
    <property type="entry name" value="RNA_pol_sigma-70_dom"/>
</dbReference>
<dbReference type="GO" id="GO:0006352">
    <property type="term" value="P:DNA-templated transcription initiation"/>
    <property type="evidence" value="ECO:0007669"/>
    <property type="project" value="InterPro"/>
</dbReference>
<dbReference type="NCBIfam" id="TIGR02937">
    <property type="entry name" value="sigma70-ECF"/>
    <property type="match status" value="1"/>
</dbReference>
<dbReference type="InterPro" id="IPR039425">
    <property type="entry name" value="RNA_pol_sigma-70-like"/>
</dbReference>
<feature type="domain" description="RNA polymerase sigma-70 region 2" evidence="6">
    <location>
        <begin position="33"/>
        <end position="99"/>
    </location>
</feature>
<evidence type="ECO:0000256" key="2">
    <source>
        <dbReference type="ARBA" id="ARBA00023015"/>
    </source>
</evidence>
<dbReference type="Pfam" id="PF08281">
    <property type="entry name" value="Sigma70_r4_2"/>
    <property type="match status" value="1"/>
</dbReference>
<dbReference type="InterPro" id="IPR007627">
    <property type="entry name" value="RNA_pol_sigma70_r2"/>
</dbReference>
<dbReference type="SUPFAM" id="SSF88946">
    <property type="entry name" value="Sigma2 domain of RNA polymerase sigma factors"/>
    <property type="match status" value="1"/>
</dbReference>
<evidence type="ECO:0000256" key="3">
    <source>
        <dbReference type="ARBA" id="ARBA00023082"/>
    </source>
</evidence>
<dbReference type="InterPro" id="IPR013324">
    <property type="entry name" value="RNA_pol_sigma_r3/r4-like"/>
</dbReference>
<keyword evidence="9" id="KW-1185">Reference proteome</keyword>
<gene>
    <name evidence="8" type="ORF">NQZ67_17960</name>
</gene>
<dbReference type="SUPFAM" id="SSF88659">
    <property type="entry name" value="Sigma3 and sigma4 domains of RNA polymerase sigma factors"/>
    <property type="match status" value="1"/>
</dbReference>
<dbReference type="Proteomes" id="UP001141950">
    <property type="component" value="Unassembled WGS sequence"/>
</dbReference>
<feature type="domain" description="RNA polymerase sigma factor 70 region 4 type 2" evidence="7">
    <location>
        <begin position="126"/>
        <end position="174"/>
    </location>
</feature>
<dbReference type="Gene3D" id="1.10.10.10">
    <property type="entry name" value="Winged helix-like DNA-binding domain superfamily/Winged helix DNA-binding domain"/>
    <property type="match status" value="1"/>
</dbReference>
<dbReference type="InterPro" id="IPR013325">
    <property type="entry name" value="RNA_pol_sigma_r2"/>
</dbReference>
<evidence type="ECO:0000313" key="8">
    <source>
        <dbReference type="EMBL" id="MCR2805770.1"/>
    </source>
</evidence>
<dbReference type="GO" id="GO:0003677">
    <property type="term" value="F:DNA binding"/>
    <property type="evidence" value="ECO:0007669"/>
    <property type="project" value="UniProtKB-KW"/>
</dbReference>
<organism evidence="8 9">
    <name type="scientific">Paenibacillus soyae</name>
    <dbReference type="NCBI Taxonomy" id="2969249"/>
    <lineage>
        <taxon>Bacteria</taxon>
        <taxon>Bacillati</taxon>
        <taxon>Bacillota</taxon>
        <taxon>Bacilli</taxon>
        <taxon>Bacillales</taxon>
        <taxon>Paenibacillaceae</taxon>
        <taxon>Paenibacillus</taxon>
    </lineage>
</organism>
<evidence type="ECO:0000256" key="4">
    <source>
        <dbReference type="ARBA" id="ARBA00023125"/>
    </source>
</evidence>
<keyword evidence="5" id="KW-0804">Transcription</keyword>
<dbReference type="PANTHER" id="PTHR43133:SF8">
    <property type="entry name" value="RNA POLYMERASE SIGMA FACTOR HI_1459-RELATED"/>
    <property type="match status" value="1"/>
</dbReference>
<dbReference type="InterPro" id="IPR013249">
    <property type="entry name" value="RNA_pol_sigma70_r4_t2"/>
</dbReference>
<dbReference type="InterPro" id="IPR036388">
    <property type="entry name" value="WH-like_DNA-bd_sf"/>
</dbReference>
<keyword evidence="3" id="KW-0731">Sigma factor</keyword>
<evidence type="ECO:0000313" key="9">
    <source>
        <dbReference type="Proteomes" id="UP001141950"/>
    </source>
</evidence>
<name>A0A9X2MSS3_9BACL</name>
<accession>A0A9X2MSS3</accession>
<keyword evidence="2" id="KW-0805">Transcription regulation</keyword>
<keyword evidence="4" id="KW-0238">DNA-binding</keyword>
<evidence type="ECO:0000256" key="5">
    <source>
        <dbReference type="ARBA" id="ARBA00023163"/>
    </source>
</evidence>
<dbReference type="EMBL" id="JANIPJ010000013">
    <property type="protein sequence ID" value="MCR2805770.1"/>
    <property type="molecule type" value="Genomic_DNA"/>
</dbReference>
<comment type="caution">
    <text evidence="8">The sequence shown here is derived from an EMBL/GenBank/DDBJ whole genome shotgun (WGS) entry which is preliminary data.</text>
</comment>
<evidence type="ECO:0000259" key="6">
    <source>
        <dbReference type="Pfam" id="PF04542"/>
    </source>
</evidence>